<dbReference type="AlphaFoldDB" id="A0A1X6YEV0"/>
<keyword evidence="2" id="KW-0436">Ligase</keyword>
<dbReference type="RefSeq" id="WP_085790396.1">
    <property type="nucleotide sequence ID" value="NZ_FWFK01000001.1"/>
</dbReference>
<dbReference type="SUPFAM" id="SSF75304">
    <property type="entry name" value="Amidase signature (AS) enzymes"/>
    <property type="match status" value="1"/>
</dbReference>
<accession>A0A1X6YEV0</accession>
<dbReference type="PROSITE" id="PS00571">
    <property type="entry name" value="AMIDASES"/>
    <property type="match status" value="1"/>
</dbReference>
<dbReference type="OrthoDB" id="9811471at2"/>
<proteinExistence type="predicted"/>
<dbReference type="EMBL" id="FWFK01000001">
    <property type="protein sequence ID" value="SLN19322.1"/>
    <property type="molecule type" value="Genomic_DNA"/>
</dbReference>
<organism evidence="2 3">
    <name type="scientific">Roseivivax jejudonensis</name>
    <dbReference type="NCBI Taxonomy" id="1529041"/>
    <lineage>
        <taxon>Bacteria</taxon>
        <taxon>Pseudomonadati</taxon>
        <taxon>Pseudomonadota</taxon>
        <taxon>Alphaproteobacteria</taxon>
        <taxon>Rhodobacterales</taxon>
        <taxon>Roseobacteraceae</taxon>
        <taxon>Roseivivax</taxon>
    </lineage>
</organism>
<gene>
    <name evidence="2" type="primary">gatA_1</name>
    <name evidence="2" type="ORF">ROJ8625_00665</name>
</gene>
<dbReference type="PANTHER" id="PTHR11895">
    <property type="entry name" value="TRANSAMIDASE"/>
    <property type="match status" value="1"/>
</dbReference>
<evidence type="ECO:0000313" key="2">
    <source>
        <dbReference type="EMBL" id="SLN19322.1"/>
    </source>
</evidence>
<dbReference type="EC" id="6.3.5.-" evidence="2"/>
<dbReference type="InterPro" id="IPR020556">
    <property type="entry name" value="Amidase_CS"/>
</dbReference>
<dbReference type="Pfam" id="PF01425">
    <property type="entry name" value="Amidase"/>
    <property type="match status" value="1"/>
</dbReference>
<dbReference type="Gene3D" id="3.90.1300.10">
    <property type="entry name" value="Amidase signature (AS) domain"/>
    <property type="match status" value="1"/>
</dbReference>
<protein>
    <submittedName>
        <fullName evidence="2">Glutamyl-tRNA(Gln) amidotransferase subunit A</fullName>
        <ecNumber evidence="2">6.3.5.-</ecNumber>
    </submittedName>
</protein>
<sequence length="448" mass="46725">MDEWRWLSAADLGRGIGAGRIDPVELHETFLGAIEAHPHAGRIYARTTPERGRAEARAAARRARAGTRLSPLDGVPVSWKDLFDSAGVATEAGSRLLAGRVPDRDAAVLRTATAMGLVCLGKTHMSELAFSGLGLNPKTATSPNVHDPDRVAGGSSSGAAASVAFGLAAAAIGSDTGGSVRVPSAWNDLAGLKTTAGRVSCDGLVPLAERFDTVGPLCRTVEDCALVLAALEGRLPPDLGAMPGLADRRFAALTTCVLDDLRAEPASAYHESLDRLRAAGAQVEEVAAPELEGPMAESGALYTTEACGIWGEQIATNGTQMFAPIRARFEAGADVSGSAYVAAWRRLEAARRQWAARMGGYDAVLCPTVPSMPPDIERLMGDGPYYVTENLLALRNTRVANLMGLCAVTLPTGAPSCGLSLMGGPGEEARLLHLARGVEATLSERATH</sequence>
<dbReference type="InterPro" id="IPR023631">
    <property type="entry name" value="Amidase_dom"/>
</dbReference>
<evidence type="ECO:0000259" key="1">
    <source>
        <dbReference type="Pfam" id="PF01425"/>
    </source>
</evidence>
<reference evidence="2 3" key="1">
    <citation type="submission" date="2017-03" db="EMBL/GenBank/DDBJ databases">
        <authorList>
            <person name="Afonso C.L."/>
            <person name="Miller P.J."/>
            <person name="Scott M.A."/>
            <person name="Spackman E."/>
            <person name="Goraichik I."/>
            <person name="Dimitrov K.M."/>
            <person name="Suarez D.L."/>
            <person name="Swayne D.E."/>
        </authorList>
    </citation>
    <scope>NUCLEOTIDE SEQUENCE [LARGE SCALE GENOMIC DNA]</scope>
    <source>
        <strain evidence="2 3">CECT 8625</strain>
    </source>
</reference>
<evidence type="ECO:0000313" key="3">
    <source>
        <dbReference type="Proteomes" id="UP000193570"/>
    </source>
</evidence>
<keyword evidence="3" id="KW-1185">Reference proteome</keyword>
<dbReference type="Proteomes" id="UP000193570">
    <property type="component" value="Unassembled WGS sequence"/>
</dbReference>
<dbReference type="GO" id="GO:0016740">
    <property type="term" value="F:transferase activity"/>
    <property type="evidence" value="ECO:0007669"/>
    <property type="project" value="UniProtKB-KW"/>
</dbReference>
<dbReference type="GO" id="GO:0016874">
    <property type="term" value="F:ligase activity"/>
    <property type="evidence" value="ECO:0007669"/>
    <property type="project" value="UniProtKB-KW"/>
</dbReference>
<feature type="domain" description="Amidase" evidence="1">
    <location>
        <begin position="26"/>
        <end position="432"/>
    </location>
</feature>
<keyword evidence="2" id="KW-0808">Transferase</keyword>
<dbReference type="InterPro" id="IPR000120">
    <property type="entry name" value="Amidase"/>
</dbReference>
<name>A0A1X6YEV0_9RHOB</name>
<dbReference type="InterPro" id="IPR036928">
    <property type="entry name" value="AS_sf"/>
</dbReference>
<dbReference type="PANTHER" id="PTHR11895:SF176">
    <property type="entry name" value="AMIDASE AMID-RELATED"/>
    <property type="match status" value="1"/>
</dbReference>